<organism evidence="1 2">
    <name type="scientific">Streblomastix strix</name>
    <dbReference type="NCBI Taxonomy" id="222440"/>
    <lineage>
        <taxon>Eukaryota</taxon>
        <taxon>Metamonada</taxon>
        <taxon>Preaxostyla</taxon>
        <taxon>Oxymonadida</taxon>
        <taxon>Streblomastigidae</taxon>
        <taxon>Streblomastix</taxon>
    </lineage>
</organism>
<dbReference type="AlphaFoldDB" id="A0A5J4TCX8"/>
<evidence type="ECO:0000313" key="1">
    <source>
        <dbReference type="EMBL" id="KAA6355420.1"/>
    </source>
</evidence>
<dbReference type="Proteomes" id="UP000324800">
    <property type="component" value="Unassembled WGS sequence"/>
</dbReference>
<name>A0A5J4TCX8_9EUKA</name>
<protein>
    <submittedName>
        <fullName evidence="1">Uncharacterized protein</fullName>
    </submittedName>
</protein>
<proteinExistence type="predicted"/>
<dbReference type="EMBL" id="SNRW01034646">
    <property type="protein sequence ID" value="KAA6355420.1"/>
    <property type="molecule type" value="Genomic_DNA"/>
</dbReference>
<gene>
    <name evidence="1" type="ORF">EZS28_049053</name>
</gene>
<evidence type="ECO:0000313" key="2">
    <source>
        <dbReference type="Proteomes" id="UP000324800"/>
    </source>
</evidence>
<accession>A0A5J4TCX8</accession>
<comment type="caution">
    <text evidence="1">The sequence shown here is derived from an EMBL/GenBank/DDBJ whole genome shotgun (WGS) entry which is preliminary data.</text>
</comment>
<reference evidence="1 2" key="1">
    <citation type="submission" date="2019-03" db="EMBL/GenBank/DDBJ databases">
        <title>Single cell metagenomics reveals metabolic interactions within the superorganism composed of flagellate Streblomastix strix and complex community of Bacteroidetes bacteria on its surface.</title>
        <authorList>
            <person name="Treitli S.C."/>
            <person name="Kolisko M."/>
            <person name="Husnik F."/>
            <person name="Keeling P."/>
            <person name="Hampl V."/>
        </authorList>
    </citation>
    <scope>NUCLEOTIDE SEQUENCE [LARGE SCALE GENOMIC DNA]</scope>
    <source>
        <strain evidence="1">ST1C</strain>
    </source>
</reference>
<sequence length="106" mass="12115">MKWKEKVDDEELKKEKLIWEKRKKALNQQNYHPVLYLNQTQNQLCPKTKAMIPTVVVSAEQKSEISVMEESIELSSCAISQLDAEPALPKNQGDDTYGCGFCRAKV</sequence>